<dbReference type="InterPro" id="IPR016098">
    <property type="entry name" value="CAP/MinC_C"/>
</dbReference>
<dbReference type="InterPro" id="IPR005526">
    <property type="entry name" value="Septum_form_inhib_MinC_C"/>
</dbReference>
<comment type="caution">
    <text evidence="9">The sequence shown here is derived from an EMBL/GenBank/DDBJ whole genome shotgun (WGS) entry which is preliminary data.</text>
</comment>
<dbReference type="GO" id="GO:0000902">
    <property type="term" value="P:cell morphogenesis"/>
    <property type="evidence" value="ECO:0007669"/>
    <property type="project" value="InterPro"/>
</dbReference>
<dbReference type="InterPro" id="IPR055219">
    <property type="entry name" value="MinC_N_1"/>
</dbReference>
<evidence type="ECO:0000256" key="5">
    <source>
        <dbReference type="ARBA" id="ARBA00046874"/>
    </source>
</evidence>
<feature type="domain" description="Septum site-determining protein MinC N-terminal" evidence="8">
    <location>
        <begin position="5"/>
        <end position="79"/>
    </location>
</feature>
<evidence type="ECO:0000259" key="8">
    <source>
        <dbReference type="Pfam" id="PF22642"/>
    </source>
</evidence>
<feature type="domain" description="Septum formation inhibitor MinC C-terminal" evidence="7">
    <location>
        <begin position="109"/>
        <end position="212"/>
    </location>
</feature>
<evidence type="ECO:0000313" key="9">
    <source>
        <dbReference type="EMBL" id="KQC86381.1"/>
    </source>
</evidence>
<dbReference type="Gene3D" id="2.160.20.70">
    <property type="match status" value="1"/>
</dbReference>
<keyword evidence="3 6" id="KW-0717">Septation</keyword>
<evidence type="ECO:0000256" key="6">
    <source>
        <dbReference type="HAMAP-Rule" id="MF_00267"/>
    </source>
</evidence>
<dbReference type="Gene3D" id="3.30.160.540">
    <property type="match status" value="1"/>
</dbReference>
<dbReference type="InterPro" id="IPR013033">
    <property type="entry name" value="MinC"/>
</dbReference>
<dbReference type="GO" id="GO:1901891">
    <property type="term" value="P:regulation of cell septum assembly"/>
    <property type="evidence" value="ECO:0007669"/>
    <property type="project" value="InterPro"/>
</dbReference>
<dbReference type="HAMAP" id="MF_00267">
    <property type="entry name" value="MinC"/>
    <property type="match status" value="1"/>
</dbReference>
<dbReference type="RefSeq" id="WP_055941837.1">
    <property type="nucleotide sequence ID" value="NZ_JAQDCV010000001.1"/>
</dbReference>
<comment type="function">
    <text evidence="6">Cell division inhibitor that blocks the formation of polar Z ring septums. Rapidly oscillates between the poles of the cell to destabilize FtsZ filaments that have formed before they mature into polar Z rings. Prevents FtsZ polymerization.</text>
</comment>
<dbReference type="InterPro" id="IPR036145">
    <property type="entry name" value="MinC_C_sf"/>
</dbReference>
<organism evidence="9 10">
    <name type="scientific">Butyribacter intestini</name>
    <dbReference type="NCBI Taxonomy" id="1703332"/>
    <lineage>
        <taxon>Bacteria</taxon>
        <taxon>Bacillati</taxon>
        <taxon>Bacillota</taxon>
        <taxon>Clostridia</taxon>
        <taxon>Lachnospirales</taxon>
        <taxon>Lachnospiraceae</taxon>
        <taxon>Butyribacter</taxon>
    </lineage>
</organism>
<protein>
    <recommendedName>
        <fullName evidence="6">Probable septum site-determining protein MinC</fullName>
    </recommendedName>
</protein>
<dbReference type="EMBL" id="LLKB01000001">
    <property type="protein sequence ID" value="KQC86381.1"/>
    <property type="molecule type" value="Genomic_DNA"/>
</dbReference>
<keyword evidence="10" id="KW-1185">Reference proteome</keyword>
<accession>A0AAW3JWX2</accession>
<evidence type="ECO:0000313" key="10">
    <source>
        <dbReference type="Proteomes" id="UP000050833"/>
    </source>
</evidence>
<evidence type="ECO:0000256" key="3">
    <source>
        <dbReference type="ARBA" id="ARBA00023210"/>
    </source>
</evidence>
<dbReference type="AlphaFoldDB" id="A0AAW3JWX2"/>
<proteinExistence type="inferred from homology"/>
<evidence type="ECO:0000256" key="4">
    <source>
        <dbReference type="ARBA" id="ARBA00023306"/>
    </source>
</evidence>
<evidence type="ECO:0000256" key="1">
    <source>
        <dbReference type="ARBA" id="ARBA00006291"/>
    </source>
</evidence>
<sequence length="224" mass="24728">MKESVVIKGTKSGIILVLDDKLPYEQLKEAVADKFHSSDEFLGNVSKAISFQGRELTDEQQEEIISIIHENCHLNIVCITIDDPEKEADFSRAIENKYAVQDANTGQFFKGTLRSGQVLDVETSIIVIGDVKVGAKVVSKGNVIILGTLEGTVYAGSTGNTNAFVIALDMNPMQIKIADVIARAPDKPARLKKRHKPETKIAFLEDENIYIEPLDKDVMNDIKL</sequence>
<dbReference type="Proteomes" id="UP000050833">
    <property type="component" value="Unassembled WGS sequence"/>
</dbReference>
<reference evidence="9 10" key="1">
    <citation type="submission" date="2015-10" db="EMBL/GenBank/DDBJ databases">
        <title>Butyribacter intestini gen. nov., sp. nov., a butyric acid-producing bacterium of the family Lachnospiraceae isolated from the human faeces.</title>
        <authorList>
            <person name="Zou Y."/>
            <person name="Xue W."/>
            <person name="Luo G."/>
            <person name="Lv M."/>
        </authorList>
    </citation>
    <scope>NUCLEOTIDE SEQUENCE [LARGE SCALE GENOMIC DNA]</scope>
    <source>
        <strain evidence="9 10">TF01-11</strain>
    </source>
</reference>
<dbReference type="GO" id="GO:0000917">
    <property type="term" value="P:division septum assembly"/>
    <property type="evidence" value="ECO:0007669"/>
    <property type="project" value="UniProtKB-KW"/>
</dbReference>
<keyword evidence="2 6" id="KW-0132">Cell division</keyword>
<evidence type="ECO:0000256" key="2">
    <source>
        <dbReference type="ARBA" id="ARBA00022618"/>
    </source>
</evidence>
<dbReference type="PANTHER" id="PTHR34108:SF1">
    <property type="entry name" value="SEPTUM SITE-DETERMINING PROTEIN MINC"/>
    <property type="match status" value="1"/>
</dbReference>
<dbReference type="PANTHER" id="PTHR34108">
    <property type="entry name" value="SEPTUM SITE-DETERMINING PROTEIN MINC"/>
    <property type="match status" value="1"/>
</dbReference>
<gene>
    <name evidence="6" type="primary">minC</name>
    <name evidence="9" type="ORF">APZ18_04120</name>
</gene>
<comment type="similarity">
    <text evidence="1 6">Belongs to the MinC family.</text>
</comment>
<name>A0AAW3JWX2_9FIRM</name>
<dbReference type="SUPFAM" id="SSF63848">
    <property type="entry name" value="Cell-division inhibitor MinC, C-terminal domain"/>
    <property type="match status" value="1"/>
</dbReference>
<keyword evidence="4 6" id="KW-0131">Cell cycle</keyword>
<evidence type="ECO:0000259" key="7">
    <source>
        <dbReference type="Pfam" id="PF03775"/>
    </source>
</evidence>
<comment type="subunit">
    <text evidence="5 6">Interacts with MinD and FtsZ.</text>
</comment>
<dbReference type="Pfam" id="PF03775">
    <property type="entry name" value="MinC_C"/>
    <property type="match status" value="1"/>
</dbReference>
<dbReference type="Pfam" id="PF22642">
    <property type="entry name" value="MinC_N_1"/>
    <property type="match status" value="1"/>
</dbReference>